<reference evidence="3" key="1">
    <citation type="submission" date="2023-05" db="EMBL/GenBank/DDBJ databases">
        <title>Anaerotaeda fermentans gen. nov., sp. nov., a novel anaerobic planctomycete of the new family within the order Sedimentisphaerales isolated from Taman Peninsula, Russia.</title>
        <authorList>
            <person name="Khomyakova M.A."/>
            <person name="Merkel A.Y."/>
            <person name="Slobodkin A.I."/>
        </authorList>
    </citation>
    <scope>NUCLEOTIDE SEQUENCE</scope>
    <source>
        <strain evidence="3">M17dextr</strain>
    </source>
</reference>
<name>A0AAW6TZZ1_9BACT</name>
<feature type="domain" description="DUF302" evidence="2">
    <location>
        <begin position="77"/>
        <end position="138"/>
    </location>
</feature>
<keyword evidence="1" id="KW-0472">Membrane</keyword>
<dbReference type="Proteomes" id="UP001431776">
    <property type="component" value="Unassembled WGS sequence"/>
</dbReference>
<sequence length="172" mass="18710">MNEKESQHDKAQGRRPFLLGALLGVAVGAVLCAAVILGAMPKMMIATQESRLGFDETVDALERAIPAHGWVVSSVLDMNQSMAKHNVQFGPRVKLVKLCNPEHAKSVLTTDRYVSTLMPCTMAVWEGDDGKVYLSRMNMPLMAKLFGGNIARVMGGNVARDERAILSGIVRD</sequence>
<dbReference type="Gene3D" id="3.30.310.70">
    <property type="entry name" value="TT1751-like domain"/>
    <property type="match status" value="1"/>
</dbReference>
<accession>A0AAW6TZZ1</accession>
<dbReference type="Pfam" id="PF03625">
    <property type="entry name" value="DUF302"/>
    <property type="match status" value="1"/>
</dbReference>
<keyword evidence="1" id="KW-1133">Transmembrane helix</keyword>
<evidence type="ECO:0000256" key="1">
    <source>
        <dbReference type="SAM" id="Phobius"/>
    </source>
</evidence>
<evidence type="ECO:0000313" key="4">
    <source>
        <dbReference type="Proteomes" id="UP001431776"/>
    </source>
</evidence>
<dbReference type="PANTHER" id="PTHR38342">
    <property type="entry name" value="SLR5037 PROTEIN"/>
    <property type="match status" value="1"/>
</dbReference>
<dbReference type="SUPFAM" id="SSF103247">
    <property type="entry name" value="TT1751-like"/>
    <property type="match status" value="1"/>
</dbReference>
<keyword evidence="1" id="KW-0812">Transmembrane</keyword>
<comment type="caution">
    <text evidence="3">The sequence shown here is derived from an EMBL/GenBank/DDBJ whole genome shotgun (WGS) entry which is preliminary data.</text>
</comment>
<feature type="transmembrane region" description="Helical" evidence="1">
    <location>
        <begin position="17"/>
        <end position="40"/>
    </location>
</feature>
<dbReference type="RefSeq" id="WP_349244675.1">
    <property type="nucleotide sequence ID" value="NZ_JASCXX010000009.1"/>
</dbReference>
<keyword evidence="4" id="KW-1185">Reference proteome</keyword>
<protein>
    <submittedName>
        <fullName evidence="3">DUF302 domain-containing protein</fullName>
    </submittedName>
</protein>
<dbReference type="InterPro" id="IPR005180">
    <property type="entry name" value="DUF302"/>
</dbReference>
<evidence type="ECO:0000313" key="3">
    <source>
        <dbReference type="EMBL" id="MDI6449269.1"/>
    </source>
</evidence>
<dbReference type="PANTHER" id="PTHR38342:SF1">
    <property type="entry name" value="SLR5037 PROTEIN"/>
    <property type="match status" value="1"/>
</dbReference>
<proteinExistence type="predicted"/>
<organism evidence="3 4">
    <name type="scientific">Anaerobaca lacustris</name>
    <dbReference type="NCBI Taxonomy" id="3044600"/>
    <lineage>
        <taxon>Bacteria</taxon>
        <taxon>Pseudomonadati</taxon>
        <taxon>Planctomycetota</taxon>
        <taxon>Phycisphaerae</taxon>
        <taxon>Sedimentisphaerales</taxon>
        <taxon>Anaerobacaceae</taxon>
        <taxon>Anaerobaca</taxon>
    </lineage>
</organism>
<dbReference type="InterPro" id="IPR035923">
    <property type="entry name" value="TT1751-like_sf"/>
</dbReference>
<gene>
    <name evidence="3" type="ORF">QJ522_09465</name>
</gene>
<dbReference type="AlphaFoldDB" id="A0AAW6TZZ1"/>
<evidence type="ECO:0000259" key="2">
    <source>
        <dbReference type="Pfam" id="PF03625"/>
    </source>
</evidence>
<dbReference type="CDD" id="cd14797">
    <property type="entry name" value="DUF302"/>
    <property type="match status" value="1"/>
</dbReference>
<dbReference type="EMBL" id="JASCXX010000009">
    <property type="protein sequence ID" value="MDI6449269.1"/>
    <property type="molecule type" value="Genomic_DNA"/>
</dbReference>